<evidence type="ECO:0000313" key="3">
    <source>
        <dbReference type="Proteomes" id="UP000824120"/>
    </source>
</evidence>
<dbReference type="EMBL" id="JACXVP010000001">
    <property type="protein sequence ID" value="KAG5631528.1"/>
    <property type="molecule type" value="Genomic_DNA"/>
</dbReference>
<sequence length="146" mass="16494">MRLCSHSQNIKREYEGLPELHHYELEPIGAKEHEGLTRQNAAKIDDETKIVSTQRDGDGKKEEVKVKTDVKIYENRREAEVAEANSVLANKKAGWSQQAKMAKIEARKAVATREAVLQQEVERKNALTKTESLTAQHLSMATVLKD</sequence>
<organism evidence="2 3">
    <name type="scientific">Solanum commersonii</name>
    <name type="common">Commerson's wild potato</name>
    <name type="synonym">Commerson's nightshade</name>
    <dbReference type="NCBI Taxonomy" id="4109"/>
    <lineage>
        <taxon>Eukaryota</taxon>
        <taxon>Viridiplantae</taxon>
        <taxon>Streptophyta</taxon>
        <taxon>Embryophyta</taxon>
        <taxon>Tracheophyta</taxon>
        <taxon>Spermatophyta</taxon>
        <taxon>Magnoliopsida</taxon>
        <taxon>eudicotyledons</taxon>
        <taxon>Gunneridae</taxon>
        <taxon>Pentapetalae</taxon>
        <taxon>asterids</taxon>
        <taxon>lamiids</taxon>
        <taxon>Solanales</taxon>
        <taxon>Solanaceae</taxon>
        <taxon>Solanoideae</taxon>
        <taxon>Solaneae</taxon>
        <taxon>Solanum</taxon>
    </lineage>
</organism>
<dbReference type="PANTHER" id="PTHR13806">
    <property type="entry name" value="FLOTILLIN-RELATED"/>
    <property type="match status" value="1"/>
</dbReference>
<reference evidence="2 3" key="1">
    <citation type="submission" date="2020-09" db="EMBL/GenBank/DDBJ databases">
        <title>De no assembly of potato wild relative species, Solanum commersonii.</title>
        <authorList>
            <person name="Cho K."/>
        </authorList>
    </citation>
    <scope>NUCLEOTIDE SEQUENCE [LARGE SCALE GENOMIC DNA]</scope>
    <source>
        <strain evidence="2">LZ3.2</strain>
        <tissue evidence="2">Leaf</tissue>
    </source>
</reference>
<comment type="caution">
    <text evidence="2">The sequence shown here is derived from an EMBL/GenBank/DDBJ whole genome shotgun (WGS) entry which is preliminary data.</text>
</comment>
<dbReference type="GO" id="GO:0005901">
    <property type="term" value="C:caveola"/>
    <property type="evidence" value="ECO:0007669"/>
    <property type="project" value="UniProtKB-SubCell"/>
</dbReference>
<comment type="subcellular location">
    <subcellularLocation>
        <location evidence="1">Cell membrane</location>
        <topology evidence="1">Lipid-anchor</topology>
    </subcellularLocation>
    <subcellularLocation>
        <location evidence="1">Membrane</location>
        <location evidence="1">Caveola</location>
    </subcellularLocation>
</comment>
<dbReference type="PANTHER" id="PTHR13806:SF34">
    <property type="entry name" value="FLOTILLIN-LIKE"/>
    <property type="match status" value="1"/>
</dbReference>
<protein>
    <recommendedName>
        <fullName evidence="1">Flotillin-like</fullName>
    </recommendedName>
</protein>
<dbReference type="Proteomes" id="UP000824120">
    <property type="component" value="Chromosome 1"/>
</dbReference>
<dbReference type="AlphaFoldDB" id="A0A9J6B4I0"/>
<evidence type="ECO:0000256" key="1">
    <source>
        <dbReference type="RuleBase" id="RU366054"/>
    </source>
</evidence>
<keyword evidence="1" id="KW-1003">Cell membrane</keyword>
<keyword evidence="1" id="KW-0472">Membrane</keyword>
<dbReference type="InterPro" id="IPR027705">
    <property type="entry name" value="Flotillin_fam"/>
</dbReference>
<proteinExistence type="inferred from homology"/>
<gene>
    <name evidence="2" type="ORF">H5410_003245</name>
</gene>
<name>A0A9J6B4I0_SOLCO</name>
<accession>A0A9J6B4I0</accession>
<evidence type="ECO:0000313" key="2">
    <source>
        <dbReference type="EMBL" id="KAG5631528.1"/>
    </source>
</evidence>
<comment type="similarity">
    <text evidence="1">Belongs to the band 7/mec-2 family. Flotillin subfamily.</text>
</comment>
<keyword evidence="3" id="KW-1185">Reference proteome</keyword>
<dbReference type="OrthoDB" id="6080404at2759"/>